<dbReference type="EC" id="2.1.1.77" evidence="3"/>
<dbReference type="PANTHER" id="PTHR11579:SF0">
    <property type="entry name" value="PROTEIN-L-ISOASPARTATE(D-ASPARTATE) O-METHYLTRANSFERASE"/>
    <property type="match status" value="1"/>
</dbReference>
<dbReference type="GO" id="GO:0004719">
    <property type="term" value="F:protein-L-isoaspartate (D-aspartate) O-methyltransferase activity"/>
    <property type="evidence" value="ECO:0007669"/>
    <property type="project" value="UniProtKB-EC"/>
</dbReference>
<dbReference type="GO" id="GO:0032259">
    <property type="term" value="P:methylation"/>
    <property type="evidence" value="ECO:0007669"/>
    <property type="project" value="UniProtKB-KW"/>
</dbReference>
<dbReference type="SUPFAM" id="SSF53335">
    <property type="entry name" value="S-adenosyl-L-methionine-dependent methyltransferases"/>
    <property type="match status" value="1"/>
</dbReference>
<dbReference type="Pfam" id="PF01135">
    <property type="entry name" value="PCMT"/>
    <property type="match status" value="1"/>
</dbReference>
<dbReference type="Proteomes" id="UP000199205">
    <property type="component" value="Unassembled WGS sequence"/>
</dbReference>
<dbReference type="CDD" id="cd02440">
    <property type="entry name" value="AdoMet_MTases"/>
    <property type="match status" value="1"/>
</dbReference>
<dbReference type="AlphaFoldDB" id="A0A1C3WWM0"/>
<proteinExistence type="inferred from homology"/>
<comment type="similarity">
    <text evidence="2">Belongs to the methyltransferase superfamily. L-isoaspartyl/D-aspartyl protein methyltransferase family.</text>
</comment>
<gene>
    <name evidence="12" type="ORF">GA0061101_1198</name>
</gene>
<dbReference type="InterPro" id="IPR029063">
    <property type="entry name" value="SAM-dependent_MTases_sf"/>
</dbReference>
<evidence type="ECO:0000256" key="5">
    <source>
        <dbReference type="ARBA" id="ARBA00022490"/>
    </source>
</evidence>
<comment type="subcellular location">
    <subcellularLocation>
        <location evidence="1">Cytoplasm</location>
    </subcellularLocation>
</comment>
<protein>
    <recommendedName>
        <fullName evidence="4">Protein-L-isoaspartate O-methyltransferase</fullName>
        <ecNumber evidence="3">2.1.1.77</ecNumber>
    </recommendedName>
    <alternativeName>
        <fullName evidence="11">L-isoaspartyl protein carboxyl methyltransferase</fullName>
    </alternativeName>
    <alternativeName>
        <fullName evidence="9">Protein L-isoaspartyl methyltransferase</fullName>
    </alternativeName>
    <alternativeName>
        <fullName evidence="10">Protein-beta-aspartate methyltransferase</fullName>
    </alternativeName>
</protein>
<evidence type="ECO:0000313" key="13">
    <source>
        <dbReference type="Proteomes" id="UP000199205"/>
    </source>
</evidence>
<name>A0A1C3WWM0_9HYPH</name>
<reference evidence="12 13" key="1">
    <citation type="submission" date="2016-08" db="EMBL/GenBank/DDBJ databases">
        <authorList>
            <person name="Seilhamer J.J."/>
        </authorList>
    </citation>
    <scope>NUCLEOTIDE SEQUENCE [LARGE SCALE GENOMIC DNA]</scope>
    <source>
        <strain evidence="12 13">P1-7</strain>
    </source>
</reference>
<dbReference type="OrthoDB" id="9807766at2"/>
<accession>A0A1C3WWM0</accession>
<evidence type="ECO:0000256" key="6">
    <source>
        <dbReference type="ARBA" id="ARBA00022603"/>
    </source>
</evidence>
<dbReference type="InterPro" id="IPR000682">
    <property type="entry name" value="PCMT"/>
</dbReference>
<sequence length="282" mass="30585">MTADGRASLDDIRAFHAKMMAAASNSTDERLEQAFRLVRREAFMGPGPWQIVVNRRHLETPSDDPAFLYQNVLVCLDRSKGINNGEPFLHAAFLGAVAPKPGETVIQIGTGTGYYTALLSTLVTPGGHVHAVEIDETLANRTRVNLASFEGISVIHGDATSAELPAADLIYVNAGVVMPPISWLQALRPEGRIIVPWQASDRIGLAVLITRTEHGYSARALMPAWFIPCIGASDPEQCSKVPTVGGARSIRSVWLTQDRSPDETAVAIYRDLWFSNADVPQG</sequence>
<dbReference type="Gene3D" id="3.40.50.150">
    <property type="entry name" value="Vaccinia Virus protein VP39"/>
    <property type="match status" value="1"/>
</dbReference>
<evidence type="ECO:0000256" key="9">
    <source>
        <dbReference type="ARBA" id="ARBA00030757"/>
    </source>
</evidence>
<evidence type="ECO:0000256" key="3">
    <source>
        <dbReference type="ARBA" id="ARBA00011890"/>
    </source>
</evidence>
<dbReference type="RefSeq" id="WP_092575780.1">
    <property type="nucleotide sequence ID" value="NZ_FMAF01000019.1"/>
</dbReference>
<evidence type="ECO:0000256" key="7">
    <source>
        <dbReference type="ARBA" id="ARBA00022679"/>
    </source>
</evidence>
<evidence type="ECO:0000256" key="2">
    <source>
        <dbReference type="ARBA" id="ARBA00005369"/>
    </source>
</evidence>
<keyword evidence="8" id="KW-0949">S-adenosyl-L-methionine</keyword>
<organism evidence="12 13">
    <name type="scientific">Rhizobium lusitanum</name>
    <dbReference type="NCBI Taxonomy" id="293958"/>
    <lineage>
        <taxon>Bacteria</taxon>
        <taxon>Pseudomonadati</taxon>
        <taxon>Pseudomonadota</taxon>
        <taxon>Alphaproteobacteria</taxon>
        <taxon>Hyphomicrobiales</taxon>
        <taxon>Rhizobiaceae</taxon>
        <taxon>Rhizobium/Agrobacterium group</taxon>
        <taxon>Rhizobium</taxon>
    </lineage>
</organism>
<dbReference type="PANTHER" id="PTHR11579">
    <property type="entry name" value="PROTEIN-L-ISOASPARTATE O-METHYLTRANSFERASE"/>
    <property type="match status" value="1"/>
</dbReference>
<keyword evidence="5" id="KW-0963">Cytoplasm</keyword>
<keyword evidence="6 12" id="KW-0489">Methyltransferase</keyword>
<evidence type="ECO:0000256" key="10">
    <source>
        <dbReference type="ARBA" id="ARBA00031323"/>
    </source>
</evidence>
<keyword evidence="7 12" id="KW-0808">Transferase</keyword>
<evidence type="ECO:0000256" key="4">
    <source>
        <dbReference type="ARBA" id="ARBA00013346"/>
    </source>
</evidence>
<evidence type="ECO:0000313" key="12">
    <source>
        <dbReference type="EMBL" id="SCB44412.1"/>
    </source>
</evidence>
<dbReference type="GO" id="GO:0005737">
    <property type="term" value="C:cytoplasm"/>
    <property type="evidence" value="ECO:0007669"/>
    <property type="project" value="UniProtKB-SubCell"/>
</dbReference>
<evidence type="ECO:0000256" key="11">
    <source>
        <dbReference type="ARBA" id="ARBA00031350"/>
    </source>
</evidence>
<dbReference type="EMBL" id="FMAF01000019">
    <property type="protein sequence ID" value="SCB44412.1"/>
    <property type="molecule type" value="Genomic_DNA"/>
</dbReference>
<evidence type="ECO:0000256" key="8">
    <source>
        <dbReference type="ARBA" id="ARBA00022691"/>
    </source>
</evidence>
<evidence type="ECO:0000256" key="1">
    <source>
        <dbReference type="ARBA" id="ARBA00004496"/>
    </source>
</evidence>